<keyword evidence="3 10" id="KW-0055">Arginine biosynthesis</keyword>
<dbReference type="AlphaFoldDB" id="A0A174D6E9"/>
<evidence type="ECO:0000256" key="2">
    <source>
        <dbReference type="ARBA" id="ARBA00011475"/>
    </source>
</evidence>
<evidence type="ECO:0000256" key="3">
    <source>
        <dbReference type="ARBA" id="ARBA00022571"/>
    </source>
</evidence>
<dbReference type="SUPFAM" id="SSF56266">
    <property type="entry name" value="DmpA/ArgJ-like"/>
    <property type="match status" value="1"/>
</dbReference>
<sequence>MINIDENLTVTSPVGFKASGIHCGLKKSLLKKDLALIYSDVVATSCGVYTKNKVKGAPLTITKQHLVNKKAQAIIVNSGNANTCNGDDGLAKAKKMATLCAKELSIKNDDVLVASTGVIGVPLNIDAIKDGIPQLVGSLSSNIESAKNASMAIMTTDTIEKQAGVEIELNGKKVTIAAMAKGSGMIHPNMATMLSFITTDLSISPSLLKEALKQSINVSYNRISVDGDSSTNDMVLIMANGLAHNETITEKNDDYNLFLEALTALNIYISKKIAKDGEGATKLIECTVKNALSIEDAETLSKSVVTSSLVKAAMFGSDANWGRILCALGYSNIDFDPEKVDVSFASETGTILVCKAGSPVNFDEKKAKEILLQNEVKILVNMNLGSSEVTTWGCDLTYDYVKINGDYRS</sequence>
<comment type="subunit">
    <text evidence="2 10">Heterotetramer of two alpha and two beta chains.</text>
</comment>
<comment type="catalytic activity">
    <reaction evidence="10">
        <text>L-glutamate + acetyl-CoA = N-acetyl-L-glutamate + CoA + H(+)</text>
        <dbReference type="Rhea" id="RHEA:24292"/>
        <dbReference type="ChEBI" id="CHEBI:15378"/>
        <dbReference type="ChEBI" id="CHEBI:29985"/>
        <dbReference type="ChEBI" id="CHEBI:44337"/>
        <dbReference type="ChEBI" id="CHEBI:57287"/>
        <dbReference type="ChEBI" id="CHEBI:57288"/>
        <dbReference type="EC" id="2.3.1.1"/>
    </reaction>
</comment>
<evidence type="ECO:0000256" key="8">
    <source>
        <dbReference type="ARBA" id="ARBA00023315"/>
    </source>
</evidence>
<comment type="function">
    <text evidence="10">Catalyzes two activities which are involved in the cyclic version of arginine biosynthesis: the synthesis of N-acetylglutamate from glutamate and acetyl-CoA as the acetyl donor, and of ornithine by transacetylation between N(2)-acetylornithine and glutamate.</text>
</comment>
<dbReference type="FunFam" id="3.10.20.340:FF:000001">
    <property type="entry name" value="Arginine biosynthesis bifunctional protein ArgJ, chloroplastic"/>
    <property type="match status" value="1"/>
</dbReference>
<keyword evidence="6 10" id="KW-0068">Autocatalytic cleavage</keyword>
<evidence type="ECO:0000313" key="12">
    <source>
        <dbReference type="Proteomes" id="UP000095558"/>
    </source>
</evidence>
<organism evidence="11 12">
    <name type="scientific">Clostridium disporicum</name>
    <dbReference type="NCBI Taxonomy" id="84024"/>
    <lineage>
        <taxon>Bacteria</taxon>
        <taxon>Bacillati</taxon>
        <taxon>Bacillota</taxon>
        <taxon>Clostridia</taxon>
        <taxon>Eubacteriales</taxon>
        <taxon>Clostridiaceae</taxon>
        <taxon>Clostridium</taxon>
    </lineage>
</organism>
<dbReference type="EC" id="2.3.1.35" evidence="10"/>
<dbReference type="PANTHER" id="PTHR23100:SF0">
    <property type="entry name" value="ARGININE BIOSYNTHESIS BIFUNCTIONAL PROTEIN ARGJ, MITOCHONDRIAL"/>
    <property type="match status" value="1"/>
</dbReference>
<comment type="similarity">
    <text evidence="1 10">Belongs to the ArgJ family.</text>
</comment>
<dbReference type="Gene3D" id="3.30.2330.10">
    <property type="entry name" value="arginine biosynthesis bifunctional protein suprefamily"/>
    <property type="match status" value="1"/>
</dbReference>
<dbReference type="GO" id="GO:0004358">
    <property type="term" value="F:L-glutamate N-acetyltransferase activity, acting on acetyl-L-ornithine as donor"/>
    <property type="evidence" value="ECO:0007669"/>
    <property type="project" value="UniProtKB-UniRule"/>
</dbReference>
<dbReference type="GO" id="GO:0006592">
    <property type="term" value="P:ornithine biosynthetic process"/>
    <property type="evidence" value="ECO:0007669"/>
    <property type="project" value="TreeGrafter"/>
</dbReference>
<comment type="pathway">
    <text evidence="10">Amino-acid biosynthesis; L-arginine biosynthesis; L-ornithine and N-acetyl-L-glutamate from L-glutamate and N(2)-acetyl-L-ornithine (cyclic): step 1/1.</text>
</comment>
<proteinExistence type="inferred from homology"/>
<feature type="binding site" evidence="10">
    <location>
        <position position="278"/>
    </location>
    <ligand>
        <name>substrate</name>
    </ligand>
</feature>
<dbReference type="Proteomes" id="UP000095558">
    <property type="component" value="Unassembled WGS sequence"/>
</dbReference>
<dbReference type="OrthoDB" id="9804242at2"/>
<dbReference type="Pfam" id="PF01960">
    <property type="entry name" value="ArgJ"/>
    <property type="match status" value="1"/>
</dbReference>
<evidence type="ECO:0000256" key="6">
    <source>
        <dbReference type="ARBA" id="ARBA00022813"/>
    </source>
</evidence>
<keyword evidence="5 10" id="KW-0808">Transferase</keyword>
<dbReference type="InterPro" id="IPR016117">
    <property type="entry name" value="ArgJ-like_dom_sf"/>
</dbReference>
<feature type="binding site" evidence="10">
    <location>
        <position position="155"/>
    </location>
    <ligand>
        <name>substrate</name>
    </ligand>
</feature>
<evidence type="ECO:0000256" key="10">
    <source>
        <dbReference type="HAMAP-Rule" id="MF_01106"/>
    </source>
</evidence>
<feature type="site" description="Involved in the stabilization of negative charge on the oxyanion by the formation of the oxyanion hole" evidence="10">
    <location>
        <position position="116"/>
    </location>
</feature>
<feature type="binding site" evidence="10">
    <location>
        <position position="409"/>
    </location>
    <ligand>
        <name>substrate</name>
    </ligand>
</feature>
<feature type="chain" id="PRO_5023523769" description="Arginine biosynthesis bifunctional protein ArgJ beta chain" evidence="10">
    <location>
        <begin position="192"/>
        <end position="409"/>
    </location>
</feature>
<keyword evidence="8 10" id="KW-0012">Acyltransferase</keyword>
<dbReference type="FunFam" id="3.60.70.12:FF:000001">
    <property type="entry name" value="Arginine biosynthesis bifunctional protein ArgJ, chloroplastic"/>
    <property type="match status" value="1"/>
</dbReference>
<dbReference type="Gene3D" id="3.60.70.12">
    <property type="entry name" value="L-amino peptidase D-ALA esterase/amidase"/>
    <property type="match status" value="1"/>
</dbReference>
<feature type="chain" id="PRO_5023523767" description="Arginine biosynthesis bifunctional protein ArgJ alpha chain" evidence="10">
    <location>
        <begin position="1"/>
        <end position="191"/>
    </location>
</feature>
<protein>
    <recommendedName>
        <fullName evidence="10">Arginine biosynthesis bifunctional protein ArgJ</fullName>
    </recommendedName>
    <domain>
        <recommendedName>
            <fullName evidence="10">Glutamate N-acetyltransferase</fullName>
            <ecNumber evidence="10">2.3.1.35</ecNumber>
        </recommendedName>
        <alternativeName>
            <fullName evidence="10">Ornithine acetyltransferase</fullName>
            <shortName evidence="10">OATase</shortName>
        </alternativeName>
        <alternativeName>
            <fullName evidence="10">Ornithine transacetylase</fullName>
        </alternativeName>
    </domain>
    <domain>
        <recommendedName>
            <fullName evidence="10">Amino-acid acetyltransferase</fullName>
            <ecNumber evidence="10">2.3.1.1</ecNumber>
        </recommendedName>
        <alternativeName>
            <fullName evidence="10">N-acetylglutamate synthase</fullName>
            <shortName evidence="10">AGSase</shortName>
        </alternativeName>
    </domain>
    <component>
        <recommendedName>
            <fullName evidence="10">Arginine biosynthesis bifunctional protein ArgJ alpha chain</fullName>
        </recommendedName>
    </component>
    <component>
        <recommendedName>
            <fullName evidence="10">Arginine biosynthesis bifunctional protein ArgJ beta chain</fullName>
        </recommendedName>
    </component>
</protein>
<feature type="site" description="Cleavage; by autolysis" evidence="10">
    <location>
        <begin position="191"/>
        <end position="192"/>
    </location>
</feature>
<evidence type="ECO:0000256" key="1">
    <source>
        <dbReference type="ARBA" id="ARBA00006774"/>
    </source>
</evidence>
<comment type="catalytic activity">
    <reaction evidence="9 10">
        <text>N(2)-acetyl-L-ornithine + L-glutamate = N-acetyl-L-glutamate + L-ornithine</text>
        <dbReference type="Rhea" id="RHEA:15349"/>
        <dbReference type="ChEBI" id="CHEBI:29985"/>
        <dbReference type="ChEBI" id="CHEBI:44337"/>
        <dbReference type="ChEBI" id="CHEBI:46911"/>
        <dbReference type="ChEBI" id="CHEBI:57805"/>
        <dbReference type="EC" id="2.3.1.35"/>
    </reaction>
</comment>
<keyword evidence="10" id="KW-0963">Cytoplasm</keyword>
<dbReference type="NCBIfam" id="TIGR00120">
    <property type="entry name" value="ArgJ"/>
    <property type="match status" value="1"/>
</dbReference>
<dbReference type="EC" id="2.3.1.1" evidence="10"/>
<keyword evidence="7 10" id="KW-0511">Multifunctional enzyme</keyword>
<feature type="binding site" evidence="10">
    <location>
        <position position="181"/>
    </location>
    <ligand>
        <name>substrate</name>
    </ligand>
</feature>
<dbReference type="GO" id="GO:0006526">
    <property type="term" value="P:L-arginine biosynthetic process"/>
    <property type="evidence" value="ECO:0007669"/>
    <property type="project" value="UniProtKB-UniRule"/>
</dbReference>
<dbReference type="Gene3D" id="3.10.20.340">
    <property type="entry name" value="ArgJ beta chain, C-terminal domain"/>
    <property type="match status" value="1"/>
</dbReference>
<dbReference type="InterPro" id="IPR042195">
    <property type="entry name" value="ArgJ_beta_C"/>
</dbReference>
<dbReference type="RefSeq" id="WP_055276314.1">
    <property type="nucleotide sequence ID" value="NZ_CYZV01000016.1"/>
</dbReference>
<evidence type="ECO:0000256" key="5">
    <source>
        <dbReference type="ARBA" id="ARBA00022679"/>
    </source>
</evidence>
<reference evidence="11 12" key="1">
    <citation type="submission" date="2015-09" db="EMBL/GenBank/DDBJ databases">
        <authorList>
            <consortium name="Pathogen Informatics"/>
        </authorList>
    </citation>
    <scope>NUCLEOTIDE SEQUENCE [LARGE SCALE GENOMIC DNA]</scope>
    <source>
        <strain evidence="11 12">2789STDY5834855</strain>
    </source>
</reference>
<dbReference type="NCBIfam" id="NF003802">
    <property type="entry name" value="PRK05388.1"/>
    <property type="match status" value="1"/>
</dbReference>
<feature type="active site" description="Nucleophile" evidence="10">
    <location>
        <position position="192"/>
    </location>
</feature>
<dbReference type="PANTHER" id="PTHR23100">
    <property type="entry name" value="ARGININE BIOSYNTHESIS BIFUNCTIONAL PROTEIN ARGJ"/>
    <property type="match status" value="1"/>
</dbReference>
<name>A0A174D6E9_9CLOT</name>
<comment type="subcellular location">
    <subcellularLocation>
        <location evidence="10">Cytoplasm</location>
    </subcellularLocation>
</comment>
<dbReference type="GO" id="GO:0004042">
    <property type="term" value="F:L-glutamate N-acetyltransferase activity"/>
    <property type="evidence" value="ECO:0007669"/>
    <property type="project" value="UniProtKB-UniRule"/>
</dbReference>
<dbReference type="GO" id="GO:0005737">
    <property type="term" value="C:cytoplasm"/>
    <property type="evidence" value="ECO:0007669"/>
    <property type="project" value="UniProtKB-SubCell"/>
</dbReference>
<dbReference type="EMBL" id="CYZV01000016">
    <property type="protein sequence ID" value="CUO19456.1"/>
    <property type="molecule type" value="Genomic_DNA"/>
</dbReference>
<dbReference type="HAMAP" id="MF_01106">
    <property type="entry name" value="ArgJ"/>
    <property type="match status" value="1"/>
</dbReference>
<dbReference type="CDD" id="cd02152">
    <property type="entry name" value="OAT"/>
    <property type="match status" value="1"/>
</dbReference>
<comment type="pathway">
    <text evidence="10">Amino-acid biosynthesis; L-arginine biosynthesis; N(2)-acetyl-L-ornithine from L-glutamate: step 1/4.</text>
</comment>
<feature type="site" description="Involved in the stabilization of negative charge on the oxyanion by the formation of the oxyanion hole" evidence="10">
    <location>
        <position position="117"/>
    </location>
</feature>
<dbReference type="UniPathway" id="UPA00068">
    <property type="reaction ID" value="UER00106"/>
</dbReference>
<feature type="binding site" evidence="10">
    <location>
        <position position="192"/>
    </location>
    <ligand>
        <name>substrate</name>
    </ligand>
</feature>
<accession>A0A174D6E9</accession>
<evidence type="ECO:0000256" key="7">
    <source>
        <dbReference type="ARBA" id="ARBA00023268"/>
    </source>
</evidence>
<feature type="binding site" evidence="10">
    <location>
        <position position="404"/>
    </location>
    <ligand>
        <name>substrate</name>
    </ligand>
</feature>
<dbReference type="InterPro" id="IPR002813">
    <property type="entry name" value="Arg_biosynth_ArgJ"/>
</dbReference>
<gene>
    <name evidence="10 11" type="primary">argJ</name>
    <name evidence="11" type="ORF">ERS852470_01684</name>
</gene>
<evidence type="ECO:0000256" key="4">
    <source>
        <dbReference type="ARBA" id="ARBA00022605"/>
    </source>
</evidence>
<evidence type="ECO:0000256" key="9">
    <source>
        <dbReference type="ARBA" id="ARBA00049439"/>
    </source>
</evidence>
<evidence type="ECO:0000313" key="11">
    <source>
        <dbReference type="EMBL" id="CUO19456.1"/>
    </source>
</evidence>
<keyword evidence="4 10" id="KW-0028">Amino-acid biosynthesis</keyword>